<dbReference type="Gene3D" id="2.40.128.130">
    <property type="entry name" value="Autotransporter beta-domain"/>
    <property type="match status" value="1"/>
</dbReference>
<dbReference type="SMART" id="SM00869">
    <property type="entry name" value="Autotransporter"/>
    <property type="match status" value="1"/>
</dbReference>
<dbReference type="PROSITE" id="PS51208">
    <property type="entry name" value="AUTOTRANSPORTER"/>
    <property type="match status" value="1"/>
</dbReference>
<dbReference type="GO" id="GO:0006629">
    <property type="term" value="P:lipid metabolic process"/>
    <property type="evidence" value="ECO:0007669"/>
    <property type="project" value="InterPro"/>
</dbReference>
<dbReference type="InterPro" id="IPR036514">
    <property type="entry name" value="SGNH_hydro_sf"/>
</dbReference>
<dbReference type="PIRSF" id="PIRSF037375">
    <property type="entry name" value="Autotrns_EstA"/>
    <property type="match status" value="1"/>
</dbReference>
<dbReference type="InterPro" id="IPR051058">
    <property type="entry name" value="GDSL_Est/Lipase"/>
</dbReference>
<dbReference type="InterPro" id="IPR001087">
    <property type="entry name" value="GDSL"/>
</dbReference>
<dbReference type="InterPro" id="IPR048099">
    <property type="entry name" value="Esterase_EstP/EstA"/>
</dbReference>
<gene>
    <name evidence="7" type="primary">estP</name>
    <name evidence="7" type="ORF">N011_12970</name>
</gene>
<dbReference type="AlphaFoldDB" id="A0AAU8LAB9"/>
<keyword evidence="2 5" id="KW-0732">Signal</keyword>
<dbReference type="PROSITE" id="PS01098">
    <property type="entry name" value="LIPASE_GDSL_SER"/>
    <property type="match status" value="1"/>
</dbReference>
<proteinExistence type="inferred from homology"/>
<dbReference type="GO" id="GO:0106435">
    <property type="term" value="F:carboxylesterase activity"/>
    <property type="evidence" value="ECO:0007669"/>
    <property type="project" value="UniProtKB-EC"/>
</dbReference>
<dbReference type="InterPro" id="IPR036709">
    <property type="entry name" value="Autotransporte_beta_dom_sf"/>
</dbReference>
<accession>A0AAU8LAB9</accession>
<sequence>MITTSRRWPFAACLLSLACSTAVAAPYSTMVVFGDSLADAGQFPDTGGPAGSTLRFTNRVGPTYQDGSGEVYNLNSSTLIGRMLNVPAGDLAASTSPVNAALGLPDGNNWAVGGYRTDQILDSITTRSDAVTPISNGSQAVLRSRTGYLPANGLRADPNALYYLTGGGNDFLQGRVLSAGSAAQAANQLADSAQALQQAGARYIMVWLLPDIGRTPALSGSPLASATSALSAGFNQQLVSRLAQINAQIIPLNVPLLINEILAEPARFGFDPNENLVSTCFSGDSCRESTTNGRSSATPNPSRLFFNDSVHPTEAGQRLLADYAYSLLSAPWEISLLPEMANSTLRAHQDELHAQWLSDFGHWQAVGQWQGILSAGGQKLDIDAQDTSADADGKGYNLTIGTSYRFAENWRTGVVAGAYRQNLEAGPRDSDYKLNSYIATAFLQYQANHWWGDLAASGGKLDYENAERKFALGVSEGQEKGDTEGELWAVSARVGFDIAGMASRWHLSPFISADYAHIDVDGYSEEGARSTALTFGDQTRKSKRAGVGLQGKFDVTPSTQLWGEVAREREFETDQQNVTMSLNSVPSIDFTLDGYTPQRNLNRAKLGVSQKLTQDLTLRANYNWRKNDDVTQQGANVALSLNF</sequence>
<evidence type="ECO:0000256" key="5">
    <source>
        <dbReference type="SAM" id="SignalP"/>
    </source>
</evidence>
<feature type="active site" evidence="4">
    <location>
        <position position="308"/>
    </location>
</feature>
<comment type="similarity">
    <text evidence="1">Belongs to the 'GDSL' lipolytic enzyme family.</text>
</comment>
<feature type="active site" description="Nucleophile" evidence="4">
    <location>
        <position position="36"/>
    </location>
</feature>
<evidence type="ECO:0000256" key="2">
    <source>
        <dbReference type="ARBA" id="ARBA00022729"/>
    </source>
</evidence>
<dbReference type="SUPFAM" id="SSF103515">
    <property type="entry name" value="Autotransporter"/>
    <property type="match status" value="1"/>
</dbReference>
<feature type="active site" evidence="4">
    <location>
        <position position="311"/>
    </location>
</feature>
<dbReference type="EC" id="3.1.1.1" evidence="7"/>
<evidence type="ECO:0000313" key="7">
    <source>
        <dbReference type="EMBL" id="XCN65455.1"/>
    </source>
</evidence>
<organism evidence="7">
    <name type="scientific">Pseudomonas syringae CC1417</name>
    <dbReference type="NCBI Taxonomy" id="1357272"/>
    <lineage>
        <taxon>Bacteria</taxon>
        <taxon>Pseudomonadati</taxon>
        <taxon>Pseudomonadota</taxon>
        <taxon>Gammaproteobacteria</taxon>
        <taxon>Pseudomonadales</taxon>
        <taxon>Pseudomonadaceae</taxon>
        <taxon>Pseudomonas</taxon>
        <taxon>Pseudomonas syringae</taxon>
    </lineage>
</organism>
<feature type="signal peptide" evidence="5">
    <location>
        <begin position="1"/>
        <end position="24"/>
    </location>
</feature>
<dbReference type="GO" id="GO:0016298">
    <property type="term" value="F:lipase activity"/>
    <property type="evidence" value="ECO:0007669"/>
    <property type="project" value="InterPro"/>
</dbReference>
<dbReference type="NCBIfam" id="NF041609">
    <property type="entry name" value="esterase_EstP"/>
    <property type="match status" value="1"/>
</dbReference>
<dbReference type="CDD" id="cd01847">
    <property type="entry name" value="Triacylglycerol_lipase_like"/>
    <property type="match status" value="1"/>
</dbReference>
<evidence type="ECO:0000256" key="3">
    <source>
        <dbReference type="ARBA" id="ARBA00022801"/>
    </source>
</evidence>
<dbReference type="PROSITE" id="PS51257">
    <property type="entry name" value="PROKAR_LIPOPROTEIN"/>
    <property type="match status" value="1"/>
</dbReference>
<dbReference type="SUPFAM" id="SSF52266">
    <property type="entry name" value="SGNH hydrolase"/>
    <property type="match status" value="1"/>
</dbReference>
<dbReference type="RefSeq" id="WP_024696204.1">
    <property type="nucleotide sequence ID" value="NZ_CP159362.1"/>
</dbReference>
<dbReference type="InterPro" id="IPR017186">
    <property type="entry name" value="Lipase_autotranspt_EstA"/>
</dbReference>
<dbReference type="InterPro" id="IPR005546">
    <property type="entry name" value="Autotransporte_beta"/>
</dbReference>
<dbReference type="Gene3D" id="3.40.50.1110">
    <property type="entry name" value="SGNH hydrolase"/>
    <property type="match status" value="1"/>
</dbReference>
<keyword evidence="3 7" id="KW-0378">Hydrolase</keyword>
<dbReference type="InterPro" id="IPR008265">
    <property type="entry name" value="Lipase_GDSL_AS"/>
</dbReference>
<feature type="chain" id="PRO_5043952941" evidence="5">
    <location>
        <begin position="25"/>
        <end position="643"/>
    </location>
</feature>
<dbReference type="Pfam" id="PF00657">
    <property type="entry name" value="Lipase_GDSL"/>
    <property type="match status" value="1"/>
</dbReference>
<feature type="domain" description="Autotransporter" evidence="6">
    <location>
        <begin position="361"/>
        <end position="643"/>
    </location>
</feature>
<reference evidence="7" key="1">
    <citation type="journal article" date="2014" name="Genome Announc.">
        <title>Draft Genome Sequences of a Phylogenetically Diverse Suite of Pseudomonas syringae Strains from Multiple Source Populations.</title>
        <authorList>
            <person name="Baltrus D.A."/>
            <person name="Yourstone S."/>
            <person name="Lind A."/>
            <person name="Guilbaud C."/>
            <person name="Sands D.C."/>
            <person name="Jones C.D."/>
            <person name="Morris C.E."/>
            <person name="Dangl J.L."/>
        </authorList>
    </citation>
    <scope>NUCLEOTIDE SEQUENCE</scope>
    <source>
        <strain evidence="7">CC1417</strain>
    </source>
</reference>
<protein>
    <submittedName>
        <fullName evidence="7">Esterase EstP</fullName>
        <ecNumber evidence="7">3.1.1.1</ecNumber>
    </submittedName>
</protein>
<dbReference type="Pfam" id="PF03797">
    <property type="entry name" value="Autotransporter"/>
    <property type="match status" value="1"/>
</dbReference>
<dbReference type="PANTHER" id="PTHR45648:SF22">
    <property type="entry name" value="GDSL LIPASE_ACYLHYDROLASE FAMILY PROTEIN (AFU_ORTHOLOGUE AFUA_4G14700)"/>
    <property type="match status" value="1"/>
</dbReference>
<evidence type="ECO:0000256" key="1">
    <source>
        <dbReference type="ARBA" id="ARBA00008668"/>
    </source>
</evidence>
<dbReference type="EMBL" id="CP159362">
    <property type="protein sequence ID" value="XCN65455.1"/>
    <property type="molecule type" value="Genomic_DNA"/>
</dbReference>
<name>A0AAU8LAB9_PSESX</name>
<evidence type="ECO:0000256" key="4">
    <source>
        <dbReference type="PIRSR" id="PIRSR037375-1"/>
    </source>
</evidence>
<evidence type="ECO:0000259" key="6">
    <source>
        <dbReference type="PROSITE" id="PS51208"/>
    </source>
</evidence>
<dbReference type="PANTHER" id="PTHR45648">
    <property type="entry name" value="GDSL LIPASE/ACYLHYDROLASE FAMILY PROTEIN (AFU_ORTHOLOGUE AFUA_4G14700)"/>
    <property type="match status" value="1"/>
</dbReference>
<reference evidence="7" key="2">
    <citation type="submission" date="2024-07" db="EMBL/GenBank/DDBJ databases">
        <title>A complete genome sequence for Pseudomonas syringae CC1417.</title>
        <authorList>
            <person name="Baltrus D.A."/>
        </authorList>
    </citation>
    <scope>NUCLEOTIDE SEQUENCE</scope>
    <source>
        <strain evidence="7">CC1417</strain>
    </source>
</reference>